<reference evidence="1" key="1">
    <citation type="journal article" date="2016" name="Genome Announc.">
        <title>Draft genomes of two strains of Paenibacillus glucanolyticus with capability to degrade lignocellulose.</title>
        <authorList>
            <person name="Mathews S.L."/>
            <person name="Pawlak J."/>
            <person name="Grunden A.M."/>
        </authorList>
    </citation>
    <scope>NUCLEOTIDE SEQUENCE [LARGE SCALE GENOMIC DNA]</scope>
    <source>
        <strain evidence="1">SLM1</strain>
    </source>
</reference>
<sequence>MNEFIGPELTLDEYDKLYATIMRKLKEPFPNGTVKKKNKSDRSAHIPVQAYIKKLNYAAGGYYKWRITNEKPIIHEEEGLLEMRGLLTILGTSVEGQGSQKFYYAEGTKQIQNKDEVIKAAGRRALVHALDMFETGWLDLAPHREWGSNPGLGLRENEEEDSDNPKCHNCGQILTVDEVKLIESAQWKIYYCDKHVPEFVRKKLK</sequence>
<evidence type="ECO:0000313" key="1">
    <source>
        <dbReference type="EMBL" id="KZS44896.1"/>
    </source>
</evidence>
<protein>
    <submittedName>
        <fullName evidence="1">Uncharacterized protein</fullName>
    </submittedName>
</protein>
<dbReference type="AlphaFoldDB" id="A0A168EWL4"/>
<comment type="caution">
    <text evidence="1">The sequence shown here is derived from an EMBL/GenBank/DDBJ whole genome shotgun (WGS) entry which is preliminary data.</text>
</comment>
<organism evidence="1 2">
    <name type="scientific">Paenibacillus glucanolyticus</name>
    <dbReference type="NCBI Taxonomy" id="59843"/>
    <lineage>
        <taxon>Bacteria</taxon>
        <taxon>Bacillati</taxon>
        <taxon>Bacillota</taxon>
        <taxon>Bacilli</taxon>
        <taxon>Bacillales</taxon>
        <taxon>Paenibacillaceae</taxon>
        <taxon>Paenibacillus</taxon>
    </lineage>
</organism>
<evidence type="ECO:0000313" key="2">
    <source>
        <dbReference type="Proteomes" id="UP000076796"/>
    </source>
</evidence>
<keyword evidence="2" id="KW-1185">Reference proteome</keyword>
<proteinExistence type="predicted"/>
<dbReference type="RefSeq" id="WP_063477400.1">
    <property type="nucleotide sequence ID" value="NZ_JBCMWP010000019.1"/>
</dbReference>
<gene>
    <name evidence="1" type="ORF">AWU65_02620</name>
</gene>
<accession>A0A168EWL4</accession>
<name>A0A168EWL4_9BACL</name>
<dbReference type="EMBL" id="LWMH01000001">
    <property type="protein sequence ID" value="KZS44896.1"/>
    <property type="molecule type" value="Genomic_DNA"/>
</dbReference>
<dbReference type="OrthoDB" id="2864903at2"/>
<dbReference type="Proteomes" id="UP000076796">
    <property type="component" value="Unassembled WGS sequence"/>
</dbReference>